<keyword evidence="8" id="KW-1185">Reference proteome</keyword>
<dbReference type="InterPro" id="IPR051914">
    <property type="entry name" value="FAD-linked_OxidoTrans_Type4"/>
</dbReference>
<dbReference type="Pfam" id="PF01565">
    <property type="entry name" value="FAD_binding_4"/>
    <property type="match status" value="1"/>
</dbReference>
<dbReference type="Proteomes" id="UP000197679">
    <property type="component" value="Chromosome"/>
</dbReference>
<sequence length="475" mass="51938">MVEEKYANFTKGLVGAIGAENVLLDDSKKEPFRHDASDYVGEMPIAVCRPGSTDDVSKVMKLCYDNDIKVVARDSGTGLTGCTVPVKDSIVLDLTRMNKVLEVNLPARYVVTEPYVVLDDLNAQLAKDGFFYPPDPASSKVASVGGSLSTNAGGMRAVSTGVTRTWVLGIEVVLANGKVLQLGSRTVKDNSGYNLTQLIVGSEGTLAIITKAILHITPIPEATFRIGCYFKTDESNGEATQNILKTNLQVISAEFLGESAMAAIKRNRANIPFPEGANAVLMVDIASQKAALDSEVERAKEVLSKSNPVFMEVTTDPAKMADSQIFKVRQDMYYVLHDESQKLHQSLIAGDVTMPTTHLIDAIREINALIDKYKLNMTIFGHIGDGNIHHSIIVDLKNPEEAKKADDVQREISMIAVKYGGSMSAEHGIGYEKKEYLKDELKYRDSLEVLDLFRGIKKAFDPKGMLNPGKIFDLQ</sequence>
<dbReference type="GeneID" id="33314119"/>
<dbReference type="InterPro" id="IPR016166">
    <property type="entry name" value="FAD-bd_PCMH"/>
</dbReference>
<dbReference type="GO" id="GO:0071949">
    <property type="term" value="F:FAD binding"/>
    <property type="evidence" value="ECO:0007669"/>
    <property type="project" value="InterPro"/>
</dbReference>
<dbReference type="InterPro" id="IPR016169">
    <property type="entry name" value="FAD-bd_PCMH_sub2"/>
</dbReference>
<dbReference type="FunFam" id="1.10.45.10:FF:000001">
    <property type="entry name" value="D-lactate dehydrogenase mitochondrial"/>
    <property type="match status" value="1"/>
</dbReference>
<dbReference type="AlphaFoldDB" id="A0A218NN30"/>
<dbReference type="PROSITE" id="PS51387">
    <property type="entry name" value="FAD_PCMH"/>
    <property type="match status" value="1"/>
</dbReference>
<keyword evidence="4" id="KW-0274">FAD</keyword>
<dbReference type="RefSeq" id="WP_088820147.1">
    <property type="nucleotide sequence ID" value="NZ_CP019964.1"/>
</dbReference>
<dbReference type="Gene3D" id="1.10.45.10">
    <property type="entry name" value="Vanillyl-alcohol Oxidase, Chain A, domain 4"/>
    <property type="match status" value="1"/>
</dbReference>
<dbReference type="PANTHER" id="PTHR42934:SF2">
    <property type="entry name" value="GLYCOLATE OXIDASE SUBUNIT GLCD"/>
    <property type="match status" value="1"/>
</dbReference>
<dbReference type="Gene3D" id="3.30.70.2740">
    <property type="match status" value="1"/>
</dbReference>
<dbReference type="SUPFAM" id="SSF55103">
    <property type="entry name" value="FAD-linked oxidases, C-terminal domain"/>
    <property type="match status" value="1"/>
</dbReference>
<dbReference type="KEGG" id="marh:Mia14_0562"/>
<reference evidence="7 8" key="1">
    <citation type="journal article" date="2017" name="Nat. Commun.">
        <title>'ARMAN' archaea depend on association with euryarchaeal host in culture and in situ.</title>
        <authorList>
            <person name="Golyshina O."/>
            <person name="Toshchakov S."/>
            <person name="Makarova K."/>
            <person name="Gavrilov S."/>
            <person name="Korzhenkov A."/>
            <person name="La Cono V."/>
            <person name="Arcadi E."/>
            <person name="Nechitaylo T."/>
            <person name="Ferrer M."/>
            <person name="Kublanov I."/>
            <person name="Wolf Y."/>
            <person name="Yakimov M."/>
            <person name="Golyshin P."/>
            <person name="Slesarev A."/>
            <person name="Kozyavkin S."/>
        </authorList>
    </citation>
    <scope>NUCLEOTIDE SEQUENCE [LARGE SCALE GENOMIC DNA]</scope>
    <source>
        <strain evidence="7 8">Mia14</strain>
    </source>
</reference>
<dbReference type="GO" id="GO:0016491">
    <property type="term" value="F:oxidoreductase activity"/>
    <property type="evidence" value="ECO:0007669"/>
    <property type="project" value="UniProtKB-KW"/>
</dbReference>
<proteinExistence type="inferred from homology"/>
<gene>
    <name evidence="7" type="ORF">Mia14_0562</name>
</gene>
<dbReference type="PANTHER" id="PTHR42934">
    <property type="entry name" value="GLYCOLATE OXIDASE SUBUNIT GLCD"/>
    <property type="match status" value="1"/>
</dbReference>
<dbReference type="Pfam" id="PF02913">
    <property type="entry name" value="FAD-oxidase_C"/>
    <property type="match status" value="1"/>
</dbReference>
<name>A0A218NN30_9ARCH</name>
<dbReference type="InterPro" id="IPR036318">
    <property type="entry name" value="FAD-bd_PCMH-like_sf"/>
</dbReference>
<feature type="domain" description="FAD-binding PCMH-type" evidence="6">
    <location>
        <begin position="40"/>
        <end position="219"/>
    </location>
</feature>
<comment type="similarity">
    <text evidence="2">Belongs to the FAD-binding oxidoreductase/transferase type 4 family.</text>
</comment>
<organism evidence="7 8">
    <name type="scientific">Candidatus Mancarchaeum acidiphilum</name>
    <dbReference type="NCBI Taxonomy" id="1920749"/>
    <lineage>
        <taxon>Archaea</taxon>
        <taxon>Candidatus Micrarchaeota</taxon>
        <taxon>Candidatus Mancarchaeum</taxon>
    </lineage>
</organism>
<keyword evidence="3" id="KW-0285">Flavoprotein</keyword>
<dbReference type="FunFam" id="3.30.70.2740:FF:000001">
    <property type="entry name" value="D-lactate dehydrogenase mitochondrial"/>
    <property type="match status" value="1"/>
</dbReference>
<dbReference type="EMBL" id="CP019964">
    <property type="protein sequence ID" value="ASI13873.1"/>
    <property type="molecule type" value="Genomic_DNA"/>
</dbReference>
<evidence type="ECO:0000256" key="2">
    <source>
        <dbReference type="ARBA" id="ARBA00008000"/>
    </source>
</evidence>
<dbReference type="InterPro" id="IPR004113">
    <property type="entry name" value="FAD-bd_oxidored_4_C"/>
</dbReference>
<keyword evidence="5" id="KW-0560">Oxidoreductase</keyword>
<evidence type="ECO:0000256" key="3">
    <source>
        <dbReference type="ARBA" id="ARBA00022630"/>
    </source>
</evidence>
<evidence type="ECO:0000313" key="8">
    <source>
        <dbReference type="Proteomes" id="UP000197679"/>
    </source>
</evidence>
<dbReference type="SUPFAM" id="SSF56176">
    <property type="entry name" value="FAD-binding/transporter-associated domain-like"/>
    <property type="match status" value="1"/>
</dbReference>
<comment type="cofactor">
    <cofactor evidence="1">
        <name>FAD</name>
        <dbReference type="ChEBI" id="CHEBI:57692"/>
    </cofactor>
</comment>
<dbReference type="InterPro" id="IPR016164">
    <property type="entry name" value="FAD-linked_Oxase-like_C"/>
</dbReference>
<dbReference type="InterPro" id="IPR016171">
    <property type="entry name" value="Vanillyl_alc_oxidase_C-sub2"/>
</dbReference>
<evidence type="ECO:0000259" key="6">
    <source>
        <dbReference type="PROSITE" id="PS51387"/>
    </source>
</evidence>
<protein>
    <submittedName>
        <fullName evidence="7">FAD/FMN-containing dehydrogenase</fullName>
    </submittedName>
</protein>
<evidence type="ECO:0000256" key="1">
    <source>
        <dbReference type="ARBA" id="ARBA00001974"/>
    </source>
</evidence>
<evidence type="ECO:0000313" key="7">
    <source>
        <dbReference type="EMBL" id="ASI13873.1"/>
    </source>
</evidence>
<evidence type="ECO:0000256" key="5">
    <source>
        <dbReference type="ARBA" id="ARBA00023002"/>
    </source>
</evidence>
<accession>A0A218NN30</accession>
<evidence type="ECO:0000256" key="4">
    <source>
        <dbReference type="ARBA" id="ARBA00022827"/>
    </source>
</evidence>
<dbReference type="Gene3D" id="3.30.465.10">
    <property type="match status" value="1"/>
</dbReference>
<dbReference type="OrthoDB" id="26910at2157"/>
<dbReference type="InterPro" id="IPR006094">
    <property type="entry name" value="Oxid_FAD_bind_N"/>
</dbReference>